<comment type="caution">
    <text evidence="1">The sequence shown here is derived from an EMBL/GenBank/DDBJ whole genome shotgun (WGS) entry which is preliminary data.</text>
</comment>
<organism evidence="1 2">
    <name type="scientific">Araneus ventricosus</name>
    <name type="common">Orbweaver spider</name>
    <name type="synonym">Epeira ventricosa</name>
    <dbReference type="NCBI Taxonomy" id="182803"/>
    <lineage>
        <taxon>Eukaryota</taxon>
        <taxon>Metazoa</taxon>
        <taxon>Ecdysozoa</taxon>
        <taxon>Arthropoda</taxon>
        <taxon>Chelicerata</taxon>
        <taxon>Arachnida</taxon>
        <taxon>Araneae</taxon>
        <taxon>Araneomorphae</taxon>
        <taxon>Entelegynae</taxon>
        <taxon>Araneoidea</taxon>
        <taxon>Araneidae</taxon>
        <taxon>Araneus</taxon>
    </lineage>
</organism>
<evidence type="ECO:0000313" key="1">
    <source>
        <dbReference type="EMBL" id="GBM73861.1"/>
    </source>
</evidence>
<evidence type="ECO:0000313" key="2">
    <source>
        <dbReference type="Proteomes" id="UP000499080"/>
    </source>
</evidence>
<dbReference type="AlphaFoldDB" id="A0A4Y2I7Y7"/>
<accession>A0A4Y2I7Y7</accession>
<gene>
    <name evidence="1" type="ORF">AVEN_94293_1</name>
</gene>
<sequence length="168" mass="18046">MQSDVLDFRQAIHLFQNLPVGKEKANYGLKEYGSGIKEVCTEFDRQNLTDGKKQSQDNGDGMEILTALDSLCSDRAHRDKEERNPHASTAAVDEHSSMPFSISLVRQILYGKTSASVAASAQGDLSGAVGSAAAVFIDSGKSHQPRQKQACRRIGSDASVGAANEIAY</sequence>
<dbReference type="Proteomes" id="UP000499080">
    <property type="component" value="Unassembled WGS sequence"/>
</dbReference>
<reference evidence="1 2" key="1">
    <citation type="journal article" date="2019" name="Sci. Rep.">
        <title>Orb-weaving spider Araneus ventricosus genome elucidates the spidroin gene catalogue.</title>
        <authorList>
            <person name="Kono N."/>
            <person name="Nakamura H."/>
            <person name="Ohtoshi R."/>
            <person name="Moran D.A.P."/>
            <person name="Shinohara A."/>
            <person name="Yoshida Y."/>
            <person name="Fujiwara M."/>
            <person name="Mori M."/>
            <person name="Tomita M."/>
            <person name="Arakawa K."/>
        </authorList>
    </citation>
    <scope>NUCLEOTIDE SEQUENCE [LARGE SCALE GENOMIC DNA]</scope>
</reference>
<dbReference type="EMBL" id="BGPR01002462">
    <property type="protein sequence ID" value="GBM73861.1"/>
    <property type="molecule type" value="Genomic_DNA"/>
</dbReference>
<proteinExistence type="predicted"/>
<name>A0A4Y2I7Y7_ARAVE</name>
<protein>
    <submittedName>
        <fullName evidence="1">Uncharacterized protein</fullName>
    </submittedName>
</protein>
<keyword evidence="2" id="KW-1185">Reference proteome</keyword>